<keyword evidence="9" id="KW-1185">Reference proteome</keyword>
<evidence type="ECO:0000313" key="9">
    <source>
        <dbReference type="Proteomes" id="UP000673691"/>
    </source>
</evidence>
<proteinExistence type="predicted"/>
<name>A0A8H7ZN32_9FUNG</name>
<sequence>MEVIPRTLIQNCGGNPIKVLTNLRAKHATGNHSWGINGTTGEVVDMHEYGIWEPSAVKVQTIKTAIESACLLLRVDDIVSGSSKKKSGPSVQQKVEANEE</sequence>
<evidence type="ECO:0000256" key="3">
    <source>
        <dbReference type="ARBA" id="ARBA00022741"/>
    </source>
</evidence>
<keyword evidence="3" id="KW-0547">Nucleotide-binding</keyword>
<evidence type="ECO:0000313" key="8">
    <source>
        <dbReference type="EMBL" id="KAG5455973.1"/>
    </source>
</evidence>
<feature type="compositionally biased region" description="Low complexity" evidence="7">
    <location>
        <begin position="88"/>
        <end position="100"/>
    </location>
</feature>
<dbReference type="InterPro" id="IPR027413">
    <property type="entry name" value="GROEL-like_equatorial_sf"/>
</dbReference>
<accession>A0A8H7ZN32</accession>
<dbReference type="InterPro" id="IPR002423">
    <property type="entry name" value="Cpn60/GroEL/TCP-1"/>
</dbReference>
<dbReference type="Pfam" id="PF00118">
    <property type="entry name" value="Cpn60_TCP1"/>
    <property type="match status" value="1"/>
</dbReference>
<protein>
    <recommendedName>
        <fullName evidence="6">CCT-gamma</fullName>
    </recommendedName>
</protein>
<evidence type="ECO:0000256" key="7">
    <source>
        <dbReference type="SAM" id="MobiDB-lite"/>
    </source>
</evidence>
<dbReference type="PANTHER" id="PTHR11353">
    <property type="entry name" value="CHAPERONIN"/>
    <property type="match status" value="1"/>
</dbReference>
<dbReference type="OrthoDB" id="10248520at2759"/>
<dbReference type="Gene3D" id="1.10.560.10">
    <property type="entry name" value="GroEL-like equatorial domain"/>
    <property type="match status" value="1"/>
</dbReference>
<dbReference type="EMBL" id="JAEFCI010012481">
    <property type="protein sequence ID" value="KAG5455973.1"/>
    <property type="molecule type" value="Genomic_DNA"/>
</dbReference>
<dbReference type="AlphaFoldDB" id="A0A8H7ZN32"/>
<dbReference type="InterPro" id="IPR017998">
    <property type="entry name" value="Chaperone_TCP-1"/>
</dbReference>
<dbReference type="GO" id="GO:0140662">
    <property type="term" value="F:ATP-dependent protein folding chaperone"/>
    <property type="evidence" value="ECO:0007669"/>
    <property type="project" value="InterPro"/>
</dbReference>
<dbReference type="SUPFAM" id="SSF48592">
    <property type="entry name" value="GroEL equatorial domain-like"/>
    <property type="match status" value="1"/>
</dbReference>
<dbReference type="FunFam" id="1.10.560.10:FF:000073">
    <property type="entry name" value="T-complex protein 1 subunit gamma"/>
    <property type="match status" value="1"/>
</dbReference>
<comment type="function">
    <text evidence="1">Molecular chaperone; assists the folding of proteins upon ATP hydrolysis.</text>
</comment>
<evidence type="ECO:0000256" key="1">
    <source>
        <dbReference type="ARBA" id="ARBA00002912"/>
    </source>
</evidence>
<feature type="region of interest" description="Disordered" evidence="7">
    <location>
        <begin position="80"/>
        <end position="100"/>
    </location>
</feature>
<comment type="caution">
    <text evidence="8">The sequence shown here is derived from an EMBL/GenBank/DDBJ whole genome shotgun (WGS) entry which is preliminary data.</text>
</comment>
<evidence type="ECO:0000256" key="4">
    <source>
        <dbReference type="ARBA" id="ARBA00022840"/>
    </source>
</evidence>
<keyword evidence="5" id="KW-0143">Chaperone</keyword>
<evidence type="ECO:0000256" key="6">
    <source>
        <dbReference type="ARBA" id="ARBA00031286"/>
    </source>
</evidence>
<organism evidence="8 9">
    <name type="scientific">Olpidium bornovanus</name>
    <dbReference type="NCBI Taxonomy" id="278681"/>
    <lineage>
        <taxon>Eukaryota</taxon>
        <taxon>Fungi</taxon>
        <taxon>Fungi incertae sedis</taxon>
        <taxon>Olpidiomycota</taxon>
        <taxon>Olpidiomycotina</taxon>
        <taxon>Olpidiomycetes</taxon>
        <taxon>Olpidiales</taxon>
        <taxon>Olpidiaceae</taxon>
        <taxon>Olpidium</taxon>
    </lineage>
</organism>
<comment type="subunit">
    <text evidence="2">Component of the T-complex protein 1 (TCP1) complex.</text>
</comment>
<dbReference type="Proteomes" id="UP000673691">
    <property type="component" value="Unassembled WGS sequence"/>
</dbReference>
<evidence type="ECO:0000256" key="5">
    <source>
        <dbReference type="ARBA" id="ARBA00023186"/>
    </source>
</evidence>
<reference evidence="8 9" key="1">
    <citation type="journal article" name="Sci. Rep.">
        <title>Genome-scale phylogenetic analyses confirm Olpidium as the closest living zoosporic fungus to the non-flagellated, terrestrial fungi.</title>
        <authorList>
            <person name="Chang Y."/>
            <person name="Rochon D."/>
            <person name="Sekimoto S."/>
            <person name="Wang Y."/>
            <person name="Chovatia M."/>
            <person name="Sandor L."/>
            <person name="Salamov A."/>
            <person name="Grigoriev I.V."/>
            <person name="Stajich J.E."/>
            <person name="Spatafora J.W."/>
        </authorList>
    </citation>
    <scope>NUCLEOTIDE SEQUENCE [LARGE SCALE GENOMIC DNA]</scope>
    <source>
        <strain evidence="8">S191</strain>
    </source>
</reference>
<dbReference type="GO" id="GO:0005524">
    <property type="term" value="F:ATP binding"/>
    <property type="evidence" value="ECO:0007669"/>
    <property type="project" value="UniProtKB-KW"/>
</dbReference>
<gene>
    <name evidence="8" type="ORF">BJ554DRAFT_4414</name>
</gene>
<evidence type="ECO:0000256" key="2">
    <source>
        <dbReference type="ARBA" id="ARBA00011381"/>
    </source>
</evidence>
<keyword evidence="4" id="KW-0067">ATP-binding</keyword>